<dbReference type="PROSITE" id="PS51746">
    <property type="entry name" value="PPM_2"/>
    <property type="match status" value="1"/>
</dbReference>
<proteinExistence type="inferred from homology"/>
<dbReference type="InterPro" id="IPR015655">
    <property type="entry name" value="PP2C"/>
</dbReference>
<protein>
    <recommendedName>
        <fullName evidence="6">PPM-type phosphatase domain-containing protein</fullName>
    </recommendedName>
</protein>
<evidence type="ECO:0000256" key="3">
    <source>
        <dbReference type="ARBA" id="ARBA00022912"/>
    </source>
</evidence>
<dbReference type="GO" id="GO:0004722">
    <property type="term" value="F:protein serine/threonine phosphatase activity"/>
    <property type="evidence" value="ECO:0007669"/>
    <property type="project" value="InterPro"/>
</dbReference>
<organism evidence="7 8">
    <name type="scientific">Trichosporon asahii var. asahii (strain ATCC 90039 / CBS 2479 / JCM 2466 / KCTC 7840 / NBRC 103889/ NCYC 2677 / UAMH 7654)</name>
    <name type="common">Yeast</name>
    <dbReference type="NCBI Taxonomy" id="1186058"/>
    <lineage>
        <taxon>Eukaryota</taxon>
        <taxon>Fungi</taxon>
        <taxon>Dikarya</taxon>
        <taxon>Basidiomycota</taxon>
        <taxon>Agaricomycotina</taxon>
        <taxon>Tremellomycetes</taxon>
        <taxon>Trichosporonales</taxon>
        <taxon>Trichosporonaceae</taxon>
        <taxon>Trichosporon</taxon>
    </lineage>
</organism>
<dbReference type="EMBL" id="ALBS01000195">
    <property type="protein sequence ID" value="EJT48672.1"/>
    <property type="molecule type" value="Genomic_DNA"/>
</dbReference>
<evidence type="ECO:0000256" key="4">
    <source>
        <dbReference type="RuleBase" id="RU003465"/>
    </source>
</evidence>
<feature type="domain" description="PPM-type phosphatase" evidence="6">
    <location>
        <begin position="44"/>
        <end position="380"/>
    </location>
</feature>
<sequence length="413" mass="45574">MALFGLARSRVPAASRCLTRGVHDYVRGVADHIPYKVHLKSPKVVGVVTSRGNREYMEDATSVCALEIDAGELERSLPLSAADWAPENAGDHELARQVEYFGIFDGHGGKAVSGFLQANLARIIETVKPEDIQPTIESTVEIGGYFKRWRGGALKRWTDWSHDKAEIGKDNLTVDERLTLAFLKAVLLDPKQRQEATPTETTLTPGGPGGQDDGRQGEPPHWVAERVWLTVAHTGDTRVLLCNSVNGEVTALTDRHHAESRTEAARLRRLGTADGAGMITDSFGESRWMGAVENTRGFGDFEWKPMGVTAEPEITHKLIEGRDNAYLVLVTDGLTNMLSDQEIVDLARQASDPTRAAKNIVHFGEDLGAQDNCTCIVVPLAGWGHVGGEDTTEPRREYRRRQARMYNGRMQRQ</sequence>
<evidence type="ECO:0000259" key="6">
    <source>
        <dbReference type="PROSITE" id="PS51746"/>
    </source>
</evidence>
<feature type="region of interest" description="Disordered" evidence="5">
    <location>
        <begin position="191"/>
        <end position="219"/>
    </location>
</feature>
<accession>J6F0J8</accession>
<dbReference type="PROSITE" id="PS01032">
    <property type="entry name" value="PPM_1"/>
    <property type="match status" value="1"/>
</dbReference>
<name>J6F0J8_TRIAS</name>
<dbReference type="Proteomes" id="UP000002748">
    <property type="component" value="Unassembled WGS sequence"/>
</dbReference>
<dbReference type="InterPro" id="IPR001932">
    <property type="entry name" value="PPM-type_phosphatase-like_dom"/>
</dbReference>
<dbReference type="PANTHER" id="PTHR13832:SF589">
    <property type="entry name" value="[PYRUVATE DEHYDROGENASE [ACETYL-TRANSFERRING]]-PHOSPHATASE 2, MITOCHONDRIAL"/>
    <property type="match status" value="1"/>
</dbReference>
<dbReference type="RefSeq" id="XP_014180729.1">
    <property type="nucleotide sequence ID" value="XM_014325254.1"/>
</dbReference>
<evidence type="ECO:0000256" key="5">
    <source>
        <dbReference type="SAM" id="MobiDB-lite"/>
    </source>
</evidence>
<evidence type="ECO:0000256" key="1">
    <source>
        <dbReference type="ARBA" id="ARBA00022723"/>
    </source>
</evidence>
<evidence type="ECO:0000256" key="2">
    <source>
        <dbReference type="ARBA" id="ARBA00022801"/>
    </source>
</evidence>
<dbReference type="PANTHER" id="PTHR13832">
    <property type="entry name" value="PROTEIN PHOSPHATASE 2C"/>
    <property type="match status" value="1"/>
</dbReference>
<dbReference type="AlphaFoldDB" id="J6F0J8"/>
<dbReference type="OrthoDB" id="416093at2759"/>
<keyword evidence="1" id="KW-0479">Metal-binding</keyword>
<keyword evidence="2 4" id="KW-0378">Hydrolase</keyword>
<gene>
    <name evidence="7" type="ORF">A1Q1_02309</name>
</gene>
<dbReference type="Gene3D" id="3.60.40.10">
    <property type="entry name" value="PPM-type phosphatase domain"/>
    <property type="match status" value="1"/>
</dbReference>
<dbReference type="HOGENOM" id="CLU_021251_1_0_1"/>
<reference evidence="7 8" key="1">
    <citation type="journal article" date="2012" name="Eukaryot. Cell">
        <title>Draft genome sequence of CBS 2479, the standard type strain of Trichosporon asahii.</title>
        <authorList>
            <person name="Yang R.Y."/>
            <person name="Li H.T."/>
            <person name="Zhu H."/>
            <person name="Zhou G.P."/>
            <person name="Wang M."/>
            <person name="Wang L."/>
        </authorList>
    </citation>
    <scope>NUCLEOTIDE SEQUENCE [LARGE SCALE GENOMIC DNA]</scope>
    <source>
        <strain evidence="8">ATCC 90039 / CBS 2479 / JCM 2466 / KCTC 7840 / NCYC 2677 / UAMH 7654</strain>
    </source>
</reference>
<comment type="similarity">
    <text evidence="4">Belongs to the PP2C family.</text>
</comment>
<dbReference type="SUPFAM" id="SSF81606">
    <property type="entry name" value="PP2C-like"/>
    <property type="match status" value="1"/>
</dbReference>
<dbReference type="Pfam" id="PF00481">
    <property type="entry name" value="PP2C"/>
    <property type="match status" value="1"/>
</dbReference>
<dbReference type="InterPro" id="IPR036457">
    <property type="entry name" value="PPM-type-like_dom_sf"/>
</dbReference>
<keyword evidence="3 4" id="KW-0904">Protein phosphatase</keyword>
<dbReference type="VEuPathDB" id="FungiDB:A1Q1_02309"/>
<dbReference type="SMART" id="SM00332">
    <property type="entry name" value="PP2Cc"/>
    <property type="match status" value="1"/>
</dbReference>
<dbReference type="CDD" id="cd00143">
    <property type="entry name" value="PP2Cc"/>
    <property type="match status" value="1"/>
</dbReference>
<dbReference type="GO" id="GO:0046872">
    <property type="term" value="F:metal ion binding"/>
    <property type="evidence" value="ECO:0007669"/>
    <property type="project" value="UniProtKB-KW"/>
</dbReference>
<dbReference type="KEGG" id="tasa:A1Q1_02309"/>
<evidence type="ECO:0000313" key="8">
    <source>
        <dbReference type="Proteomes" id="UP000002748"/>
    </source>
</evidence>
<dbReference type="GeneID" id="25985823"/>
<comment type="caution">
    <text evidence="7">The sequence shown here is derived from an EMBL/GenBank/DDBJ whole genome shotgun (WGS) entry which is preliminary data.</text>
</comment>
<evidence type="ECO:0000313" key="7">
    <source>
        <dbReference type="EMBL" id="EJT48672.1"/>
    </source>
</evidence>
<dbReference type="InterPro" id="IPR000222">
    <property type="entry name" value="PP2C_BS"/>
</dbReference>